<dbReference type="Proteomes" id="UP000036923">
    <property type="component" value="Unassembled WGS sequence"/>
</dbReference>
<dbReference type="eggNOG" id="ENOG5033N40">
    <property type="taxonomic scope" value="Bacteria"/>
</dbReference>
<proteinExistence type="predicted"/>
<dbReference type="EMBL" id="LGTC01000001">
    <property type="protein sequence ID" value="KNY30410.1"/>
    <property type="molecule type" value="Genomic_DNA"/>
</dbReference>
<dbReference type="InterPro" id="IPR021215">
    <property type="entry name" value="DUF2752"/>
</dbReference>
<keyword evidence="3" id="KW-1185">Reference proteome</keyword>
<evidence type="ECO:0008006" key="4">
    <source>
        <dbReference type="Google" id="ProtNLM"/>
    </source>
</evidence>
<keyword evidence="1" id="KW-0472">Membrane</keyword>
<dbReference type="STRING" id="398512.Bccel_5690"/>
<keyword evidence="1" id="KW-0812">Transmembrane</keyword>
<evidence type="ECO:0000256" key="1">
    <source>
        <dbReference type="SAM" id="Phobius"/>
    </source>
</evidence>
<gene>
    <name evidence="2" type="ORF">Bccel_5690</name>
</gene>
<comment type="caution">
    <text evidence="2">The sequence shown here is derived from an EMBL/GenBank/DDBJ whole genome shotgun (WGS) entry which is preliminary data.</text>
</comment>
<evidence type="ECO:0000313" key="2">
    <source>
        <dbReference type="EMBL" id="KNY30410.1"/>
    </source>
</evidence>
<feature type="transmembrane region" description="Helical" evidence="1">
    <location>
        <begin position="7"/>
        <end position="26"/>
    </location>
</feature>
<name>A0A0L6JXW9_9FIRM</name>
<feature type="transmembrane region" description="Helical" evidence="1">
    <location>
        <begin position="117"/>
        <end position="137"/>
    </location>
</feature>
<evidence type="ECO:0000313" key="3">
    <source>
        <dbReference type="Proteomes" id="UP000036923"/>
    </source>
</evidence>
<keyword evidence="1" id="KW-1133">Transmembrane helix</keyword>
<feature type="transmembrane region" description="Helical" evidence="1">
    <location>
        <begin position="87"/>
        <end position="105"/>
    </location>
</feature>
<dbReference type="AlphaFoldDB" id="A0A0L6JXW9"/>
<protein>
    <recommendedName>
        <fullName evidence="4">DUF2752 domain-containing protein</fullName>
    </recommendedName>
</protein>
<reference evidence="3" key="1">
    <citation type="submission" date="2015-07" db="EMBL/GenBank/DDBJ databases">
        <title>Near-Complete Genome Sequence of the Cellulolytic Bacterium Bacteroides (Pseudobacteroides) cellulosolvens ATCC 35603.</title>
        <authorList>
            <person name="Dassa B."/>
            <person name="Utturkar S.M."/>
            <person name="Klingeman D.M."/>
            <person name="Hurt R.A."/>
            <person name="Keller M."/>
            <person name="Xu J."/>
            <person name="Reddy Y.H.K."/>
            <person name="Borovok I."/>
            <person name="Grinberg I.R."/>
            <person name="Lamed R."/>
            <person name="Zhivin O."/>
            <person name="Bayer E.A."/>
            <person name="Brown S.D."/>
        </authorList>
    </citation>
    <scope>NUCLEOTIDE SEQUENCE [LARGE SCALE GENOMIC DNA]</scope>
    <source>
        <strain evidence="3">DSM 2933</strain>
    </source>
</reference>
<accession>A0A0L6JXW9</accession>
<sequence length="138" mass="15731" precursor="true">MKRENLLINLVWLLICLLPLLCSFILKTDGQVVAFRFHNNYYEFGMPCVFKTITGYECPSCGGTRSFVYMSKLSIVSAWNANKAATMLYMLMILQIPYRLILIVGGKVPFQRCIARIGIVFLIFIGVVDITEFVAQFI</sequence>
<dbReference type="Pfam" id="PF10825">
    <property type="entry name" value="DUF2752"/>
    <property type="match status" value="1"/>
</dbReference>
<organism evidence="2 3">
    <name type="scientific">Pseudobacteroides cellulosolvens ATCC 35603 = DSM 2933</name>
    <dbReference type="NCBI Taxonomy" id="398512"/>
    <lineage>
        <taxon>Bacteria</taxon>
        <taxon>Bacillati</taxon>
        <taxon>Bacillota</taxon>
        <taxon>Clostridia</taxon>
        <taxon>Eubacteriales</taxon>
        <taxon>Oscillospiraceae</taxon>
        <taxon>Pseudobacteroides</taxon>
    </lineage>
</organism>